<evidence type="ECO:0000256" key="4">
    <source>
        <dbReference type="ARBA" id="ARBA00023136"/>
    </source>
</evidence>
<dbReference type="EMBL" id="CAJHOE010000001">
    <property type="protein sequence ID" value="CAD7286533.1"/>
    <property type="molecule type" value="Genomic_DNA"/>
</dbReference>
<dbReference type="PANTHER" id="PTHR43826:SF6">
    <property type="entry name" value="GLYCEROL-3-PHOSPHATE TRANSPORTER"/>
    <property type="match status" value="1"/>
</dbReference>
<dbReference type="PANTHER" id="PTHR43826">
    <property type="entry name" value="GLUCOSE-6-PHOSPHATE EXCHANGER SLC37A4"/>
    <property type="match status" value="1"/>
</dbReference>
<proteinExistence type="predicted"/>
<evidence type="ECO:0000256" key="5">
    <source>
        <dbReference type="SAM" id="Phobius"/>
    </source>
</evidence>
<feature type="transmembrane region" description="Helical" evidence="5">
    <location>
        <begin position="181"/>
        <end position="201"/>
    </location>
</feature>
<keyword evidence="8" id="KW-1185">Reference proteome</keyword>
<keyword evidence="4 5" id="KW-0472">Membrane</keyword>
<dbReference type="Proteomes" id="UP000789359">
    <property type="component" value="Unassembled WGS sequence"/>
</dbReference>
<feature type="transmembrane region" description="Helical" evidence="5">
    <location>
        <begin position="304"/>
        <end position="324"/>
    </location>
</feature>
<dbReference type="PROSITE" id="PS50850">
    <property type="entry name" value="MFS"/>
    <property type="match status" value="1"/>
</dbReference>
<feature type="transmembrane region" description="Helical" evidence="5">
    <location>
        <begin position="142"/>
        <end position="161"/>
    </location>
</feature>
<feature type="transmembrane region" description="Helical" evidence="5">
    <location>
        <begin position="6"/>
        <end position="27"/>
    </location>
</feature>
<comment type="caution">
    <text evidence="7">The sequence shown here is derived from an EMBL/GenBank/DDBJ whole genome shotgun (WGS) entry which is preliminary data.</text>
</comment>
<feature type="transmembrane region" description="Helical" evidence="5">
    <location>
        <begin position="213"/>
        <end position="230"/>
    </location>
</feature>
<dbReference type="Gene3D" id="1.20.1250.20">
    <property type="entry name" value="MFS general substrate transporter like domains"/>
    <property type="match status" value="2"/>
</dbReference>
<dbReference type="SUPFAM" id="SSF103473">
    <property type="entry name" value="MFS general substrate transporter"/>
    <property type="match status" value="1"/>
</dbReference>
<reference evidence="7 8" key="1">
    <citation type="submission" date="2020-11" db="EMBL/GenBank/DDBJ databases">
        <authorList>
            <person name="Peeters C."/>
        </authorList>
    </citation>
    <scope>NUCLEOTIDE SEQUENCE [LARGE SCALE GENOMIC DNA]</scope>
    <source>
        <strain evidence="7 8">LMG 8286</strain>
    </source>
</reference>
<dbReference type="Pfam" id="PF07690">
    <property type="entry name" value="MFS_1"/>
    <property type="match status" value="1"/>
</dbReference>
<keyword evidence="3 5" id="KW-1133">Transmembrane helix</keyword>
<dbReference type="InterPro" id="IPR051337">
    <property type="entry name" value="OPA_Antiporter"/>
</dbReference>
<dbReference type="InterPro" id="IPR011701">
    <property type="entry name" value="MFS"/>
</dbReference>
<evidence type="ECO:0000313" key="7">
    <source>
        <dbReference type="EMBL" id="CAD7286533.1"/>
    </source>
</evidence>
<accession>A0ABM8Q190</accession>
<feature type="transmembrane region" description="Helical" evidence="5">
    <location>
        <begin position="236"/>
        <end position="258"/>
    </location>
</feature>
<evidence type="ECO:0000256" key="1">
    <source>
        <dbReference type="ARBA" id="ARBA00004127"/>
    </source>
</evidence>
<evidence type="ECO:0000259" key="6">
    <source>
        <dbReference type="PROSITE" id="PS50850"/>
    </source>
</evidence>
<name>A0ABM8Q190_9BACT</name>
<feature type="transmembrane region" description="Helical" evidence="5">
    <location>
        <begin position="78"/>
        <end position="97"/>
    </location>
</feature>
<dbReference type="InterPro" id="IPR020846">
    <property type="entry name" value="MFS_dom"/>
</dbReference>
<organism evidence="7 8">
    <name type="scientific">Campylobacter suis</name>
    <dbReference type="NCBI Taxonomy" id="2790657"/>
    <lineage>
        <taxon>Bacteria</taxon>
        <taxon>Pseudomonadati</taxon>
        <taxon>Campylobacterota</taxon>
        <taxon>Epsilonproteobacteria</taxon>
        <taxon>Campylobacterales</taxon>
        <taxon>Campylobacteraceae</taxon>
        <taxon>Campylobacter</taxon>
    </lineage>
</organism>
<evidence type="ECO:0000256" key="3">
    <source>
        <dbReference type="ARBA" id="ARBA00022989"/>
    </source>
</evidence>
<dbReference type="InterPro" id="IPR036259">
    <property type="entry name" value="MFS_trans_sf"/>
</dbReference>
<keyword evidence="2 5" id="KW-0812">Transmembrane</keyword>
<protein>
    <submittedName>
        <fullName evidence="7">Glycerol-3-phosphate transporter</fullName>
    </submittedName>
</protein>
<evidence type="ECO:0000256" key="2">
    <source>
        <dbReference type="ARBA" id="ARBA00022692"/>
    </source>
</evidence>
<sequence>MVPGVFTSITAMVILGTLNGWFQGMGYPPGAKTMTNWFSPSERGVWWSWWNVSHNLGGGLIGPLALLGLSIFGAWQSLFYFPAIIAILAAFVMYGLMHDTPESKGLPPVEEYKGEKHVQKVESAHTLSAMDIFKKYILGNKFLWAIAIANIFVYFIRYGIIDWAPTYLKEVKHFTVDKQSWAYFMYEYAGIFGMLASGYLSDKVFKGHRAPPMLIFMVGVLIAVIVYWTNPAGNEWVDYACLIAIGFLIYGPVMMIGLQAADLVPRVATGTATGLTGLFGYLLGTVSAGWVMGKLVDVFGWDGGFYALIVACVLAFIFIAYTLLHKTSRQLES</sequence>
<feature type="transmembrane region" description="Helical" evidence="5">
    <location>
        <begin position="270"/>
        <end position="292"/>
    </location>
</feature>
<evidence type="ECO:0000313" key="8">
    <source>
        <dbReference type="Proteomes" id="UP000789359"/>
    </source>
</evidence>
<gene>
    <name evidence="7" type="primary">glpT_1</name>
    <name evidence="7" type="ORF">LMG8286_00366</name>
</gene>
<comment type="subcellular location">
    <subcellularLocation>
        <location evidence="1">Endomembrane system</location>
        <topology evidence="1">Multi-pass membrane protein</topology>
    </subcellularLocation>
</comment>
<feature type="domain" description="Major facilitator superfamily (MFS) profile" evidence="6">
    <location>
        <begin position="1"/>
        <end position="327"/>
    </location>
</feature>